<dbReference type="InterPro" id="IPR058792">
    <property type="entry name" value="Beta-barrel_RND_2"/>
</dbReference>
<evidence type="ECO:0000259" key="4">
    <source>
        <dbReference type="Pfam" id="PF19335"/>
    </source>
</evidence>
<evidence type="ECO:0000256" key="3">
    <source>
        <dbReference type="SAM" id="MobiDB-lite"/>
    </source>
</evidence>
<dbReference type="PANTHER" id="PTHR30097">
    <property type="entry name" value="CATION EFFLUX SYSTEM PROTEIN CUSB"/>
    <property type="match status" value="1"/>
</dbReference>
<protein>
    <recommendedName>
        <fullName evidence="11">Secretion protein HlyD</fullName>
    </recommendedName>
</protein>
<dbReference type="RefSeq" id="WP_224002403.1">
    <property type="nucleotide sequence ID" value="NZ_CAJZAF010000011.1"/>
</dbReference>
<dbReference type="Pfam" id="PF25954">
    <property type="entry name" value="Beta-barrel_RND_2"/>
    <property type="match status" value="1"/>
</dbReference>
<feature type="domain" description="CusB-like beta-barrel" evidence="7">
    <location>
        <begin position="262"/>
        <end position="339"/>
    </location>
</feature>
<evidence type="ECO:0000259" key="5">
    <source>
        <dbReference type="Pfam" id="PF25869"/>
    </source>
</evidence>
<comment type="caution">
    <text evidence="9">The sequence shown here is derived from an EMBL/GenBank/DDBJ whole genome shotgun (WGS) entry which is preliminary data.</text>
</comment>
<dbReference type="NCBIfam" id="TIGR01730">
    <property type="entry name" value="RND_mfp"/>
    <property type="match status" value="1"/>
</dbReference>
<dbReference type="InterPro" id="IPR058649">
    <property type="entry name" value="CzcB_C"/>
</dbReference>
<evidence type="ECO:0008006" key="11">
    <source>
        <dbReference type="Google" id="ProtNLM"/>
    </source>
</evidence>
<sequence>MNKRAIEVLVSLAVAGVALYGAYHFGVMQGQKAAQSPTAATAETGLKAGDVDPKTGKKILYWHDPMVPGQRFDKPGKSPFMDMQLVPVYQDTGSSSAAVTIDSRITQNLGIRTIEVKSGRLESVLDVPGNVAINERGIEVIQARTAGFVEHSYAKTTLDPVRRGQPLVVIYSPDWVAAQEEYLAVAQTNASLPGDLRGAALARMRQTGMTESQIRLVESTGKLQPRLSISSSVDGVITEVGARDGMTVTPGMTLFRVADLSTVWVLADVPESQASVARPGQPVTATAAGLPGQTLTGKVDAILPDINPSTRTLKVRVELQNKNRQLVPGMFVSVRFGSQDGADKILVPTEALIRTGTRTIAMVEVANGGFSPVEVKTGAEANGQTEVTEGLKVGQKVVASGQFLLDSEASLRGTTARMESTPVAAKPTAAGPEHEGLGKIEAITPEGLTISHGPIPTLQWGAMTMDFKAPVSGLPKGLKQGQQVRFKFRMDAEGVPVLSSVQPASTTAGSKP</sequence>
<dbReference type="Pfam" id="PF11604">
    <property type="entry name" value="CusF_Ec"/>
    <property type="match status" value="1"/>
</dbReference>
<dbReference type="Gene3D" id="2.40.420.20">
    <property type="match status" value="1"/>
</dbReference>
<dbReference type="InterPro" id="IPR021647">
    <property type="entry name" value="CusF_Ec"/>
</dbReference>
<accession>A0ABN7YKU6</accession>
<dbReference type="PANTHER" id="PTHR30097:SF15">
    <property type="entry name" value="CATION EFFLUX SYSTEM PROTEIN CUSB"/>
    <property type="match status" value="1"/>
</dbReference>
<dbReference type="Gene3D" id="6.10.140.730">
    <property type="match status" value="1"/>
</dbReference>
<feature type="domain" description="Heavy metal binding" evidence="4">
    <location>
        <begin position="61"/>
        <end position="88"/>
    </location>
</feature>
<dbReference type="InterPro" id="IPR058791">
    <property type="entry name" value="3HB_CusB"/>
</dbReference>
<organism evidence="9 10">
    <name type="scientific">Cupriavidus pinatubonensis</name>
    <dbReference type="NCBI Taxonomy" id="248026"/>
    <lineage>
        <taxon>Bacteria</taxon>
        <taxon>Pseudomonadati</taxon>
        <taxon>Pseudomonadota</taxon>
        <taxon>Betaproteobacteria</taxon>
        <taxon>Burkholderiales</taxon>
        <taxon>Burkholderiaceae</taxon>
        <taxon>Cupriavidus</taxon>
    </lineage>
</organism>
<dbReference type="Gene3D" id="2.40.50.100">
    <property type="match status" value="1"/>
</dbReference>
<evidence type="ECO:0000256" key="2">
    <source>
        <dbReference type="ARBA" id="ARBA00022448"/>
    </source>
</evidence>
<name>A0ABN7YKU6_9BURK</name>
<dbReference type="Proteomes" id="UP000701702">
    <property type="component" value="Unassembled WGS sequence"/>
</dbReference>
<dbReference type="InterPro" id="IPR042230">
    <property type="entry name" value="CusF_sf"/>
</dbReference>
<evidence type="ECO:0000256" key="1">
    <source>
        <dbReference type="ARBA" id="ARBA00009477"/>
    </source>
</evidence>
<dbReference type="Pfam" id="PF25975">
    <property type="entry name" value="CzcB_C"/>
    <property type="match status" value="1"/>
</dbReference>
<comment type="similarity">
    <text evidence="1">Belongs to the membrane fusion protein (MFP) (TC 8.A.1) family.</text>
</comment>
<evidence type="ECO:0000259" key="8">
    <source>
        <dbReference type="Pfam" id="PF25975"/>
    </source>
</evidence>
<feature type="domain" description="CusB-like three alpha-helical bundle" evidence="5">
    <location>
        <begin position="174"/>
        <end position="225"/>
    </location>
</feature>
<dbReference type="InterPro" id="IPR058790">
    <property type="entry name" value="BSH_CusB"/>
</dbReference>
<dbReference type="Gene3D" id="2.40.50.320">
    <property type="entry name" value="Copper binding periplasmic protein CusF"/>
    <property type="match status" value="1"/>
</dbReference>
<evidence type="ECO:0000259" key="7">
    <source>
        <dbReference type="Pfam" id="PF25954"/>
    </source>
</evidence>
<dbReference type="Pfam" id="PF19335">
    <property type="entry name" value="HMBD"/>
    <property type="match status" value="1"/>
</dbReference>
<dbReference type="Pfam" id="PF25919">
    <property type="entry name" value="BSH_CusB"/>
    <property type="match status" value="1"/>
</dbReference>
<feature type="domain" description="CzcB-like C-terminal circularly permuted SH3-like" evidence="8">
    <location>
        <begin position="346"/>
        <end position="405"/>
    </location>
</feature>
<evidence type="ECO:0000313" key="9">
    <source>
        <dbReference type="EMBL" id="CAG9172765.1"/>
    </source>
</evidence>
<dbReference type="Pfam" id="PF25869">
    <property type="entry name" value="3HB_CusB"/>
    <property type="match status" value="1"/>
</dbReference>
<dbReference type="EMBL" id="CAJZAF010000011">
    <property type="protein sequence ID" value="CAG9172765.1"/>
    <property type="molecule type" value="Genomic_DNA"/>
</dbReference>
<dbReference type="InterPro" id="IPR045800">
    <property type="entry name" value="HMBD"/>
</dbReference>
<keyword evidence="10" id="KW-1185">Reference proteome</keyword>
<proteinExistence type="inferred from homology"/>
<dbReference type="InterPro" id="IPR051909">
    <property type="entry name" value="MFP_Cation_Efflux"/>
</dbReference>
<dbReference type="Gene3D" id="2.40.30.170">
    <property type="match status" value="1"/>
</dbReference>
<evidence type="ECO:0000259" key="6">
    <source>
        <dbReference type="Pfam" id="PF25919"/>
    </source>
</evidence>
<dbReference type="SUPFAM" id="SSF111369">
    <property type="entry name" value="HlyD-like secretion proteins"/>
    <property type="match status" value="1"/>
</dbReference>
<feature type="region of interest" description="Disordered" evidence="3">
    <location>
        <begin position="414"/>
        <end position="436"/>
    </location>
</feature>
<dbReference type="InterPro" id="IPR006143">
    <property type="entry name" value="RND_pump_MFP"/>
</dbReference>
<feature type="domain" description="CusB-like barrel-sandwich hybrid" evidence="6">
    <location>
        <begin position="138"/>
        <end position="258"/>
    </location>
</feature>
<evidence type="ECO:0000313" key="10">
    <source>
        <dbReference type="Proteomes" id="UP000701702"/>
    </source>
</evidence>
<gene>
    <name evidence="9" type="ORF">LMG23994_02487</name>
</gene>
<reference evidence="9 10" key="1">
    <citation type="submission" date="2021-08" db="EMBL/GenBank/DDBJ databases">
        <authorList>
            <person name="Peeters C."/>
        </authorList>
    </citation>
    <scope>NUCLEOTIDE SEQUENCE [LARGE SCALE GENOMIC DNA]</scope>
    <source>
        <strain evidence="9 10">LMG 23994</strain>
    </source>
</reference>
<keyword evidence="2" id="KW-0813">Transport</keyword>